<feature type="compositionally biased region" description="Polar residues" evidence="1">
    <location>
        <begin position="74"/>
        <end position="104"/>
    </location>
</feature>
<dbReference type="Proteomes" id="UP000507222">
    <property type="component" value="Unassembled WGS sequence"/>
</dbReference>
<evidence type="ECO:0000313" key="4">
    <source>
        <dbReference type="Proteomes" id="UP000507222"/>
    </source>
</evidence>
<keyword evidence="2" id="KW-1133">Transmembrane helix</keyword>
<gene>
    <name evidence="3" type="ORF">CURHAP_LOCUS32079</name>
</gene>
<feature type="transmembrane region" description="Helical" evidence="2">
    <location>
        <begin position="123"/>
        <end position="147"/>
    </location>
</feature>
<dbReference type="AlphaFoldDB" id="A0A6J5UUE8"/>
<proteinExistence type="predicted"/>
<accession>A0A6J5UUE8</accession>
<evidence type="ECO:0000313" key="3">
    <source>
        <dbReference type="EMBL" id="CAB4279642.1"/>
    </source>
</evidence>
<keyword evidence="2" id="KW-0812">Transmembrane</keyword>
<feature type="compositionally biased region" description="Basic residues" evidence="1">
    <location>
        <begin position="50"/>
        <end position="59"/>
    </location>
</feature>
<evidence type="ECO:0000256" key="2">
    <source>
        <dbReference type="SAM" id="Phobius"/>
    </source>
</evidence>
<protein>
    <submittedName>
        <fullName evidence="3">Uncharacterized protein</fullName>
    </submittedName>
</protein>
<keyword evidence="2" id="KW-0472">Membrane</keyword>
<evidence type="ECO:0000256" key="1">
    <source>
        <dbReference type="SAM" id="MobiDB-lite"/>
    </source>
</evidence>
<reference evidence="3 4" key="1">
    <citation type="submission" date="2020-05" db="EMBL/GenBank/DDBJ databases">
        <authorList>
            <person name="Campoy J."/>
            <person name="Schneeberger K."/>
            <person name="Spophaly S."/>
        </authorList>
    </citation>
    <scope>NUCLEOTIDE SEQUENCE [LARGE SCALE GENOMIC DNA]</scope>
    <source>
        <strain evidence="3">PruArmRojPasFocal</strain>
    </source>
</reference>
<name>A0A6J5UUE8_PRUAR</name>
<organism evidence="3 4">
    <name type="scientific">Prunus armeniaca</name>
    <name type="common">Apricot</name>
    <name type="synonym">Armeniaca vulgaris</name>
    <dbReference type="NCBI Taxonomy" id="36596"/>
    <lineage>
        <taxon>Eukaryota</taxon>
        <taxon>Viridiplantae</taxon>
        <taxon>Streptophyta</taxon>
        <taxon>Embryophyta</taxon>
        <taxon>Tracheophyta</taxon>
        <taxon>Spermatophyta</taxon>
        <taxon>Magnoliopsida</taxon>
        <taxon>eudicotyledons</taxon>
        <taxon>Gunneridae</taxon>
        <taxon>Pentapetalae</taxon>
        <taxon>rosids</taxon>
        <taxon>fabids</taxon>
        <taxon>Rosales</taxon>
        <taxon>Rosaceae</taxon>
        <taxon>Amygdaloideae</taxon>
        <taxon>Amygdaleae</taxon>
        <taxon>Prunus</taxon>
    </lineage>
</organism>
<feature type="region of interest" description="Disordered" evidence="1">
    <location>
        <begin position="42"/>
        <end position="107"/>
    </location>
</feature>
<dbReference type="EMBL" id="CAEKDK010000005">
    <property type="protein sequence ID" value="CAB4279642.1"/>
    <property type="molecule type" value="Genomic_DNA"/>
</dbReference>
<sequence>MLITAIMQFPPIPTFVDLRARLLAFDAQQSLTALMASPPPPQAFYSAHSQHSRSSHPRCSRGPLHGSQFHRFRPSSSASTRPTFSGSSQPHNRPSRSSQPSTSVLGPLPTPRPLFNVGTANNLAILLLGAHYLLVMLTSLLILLACISIKPLTPIGTWTLVPPIT</sequence>